<keyword evidence="9" id="KW-1185">Reference proteome</keyword>
<feature type="transmembrane region" description="Helical" evidence="7">
    <location>
        <begin position="264"/>
        <end position="285"/>
    </location>
</feature>
<evidence type="ECO:0000256" key="4">
    <source>
        <dbReference type="ARBA" id="ARBA00022692"/>
    </source>
</evidence>
<dbReference type="Pfam" id="PF00528">
    <property type="entry name" value="BPD_transp_1"/>
    <property type="match status" value="1"/>
</dbReference>
<name>A0A4R8VD09_9MICO</name>
<comment type="similarity">
    <text evidence="7">Belongs to the binding-protein-dependent transport system permease family.</text>
</comment>
<dbReference type="Proteomes" id="UP000298488">
    <property type="component" value="Unassembled WGS sequence"/>
</dbReference>
<keyword evidence="5 7" id="KW-1133">Transmembrane helix</keyword>
<evidence type="ECO:0000313" key="8">
    <source>
        <dbReference type="EMBL" id="TFB80002.1"/>
    </source>
</evidence>
<organism evidence="8 9">
    <name type="scientific">Terrimesophilobacter mesophilus</name>
    <dbReference type="NCBI Taxonomy" id="433647"/>
    <lineage>
        <taxon>Bacteria</taxon>
        <taxon>Bacillati</taxon>
        <taxon>Actinomycetota</taxon>
        <taxon>Actinomycetes</taxon>
        <taxon>Micrococcales</taxon>
        <taxon>Microbacteriaceae</taxon>
        <taxon>Terrimesophilobacter</taxon>
    </lineage>
</organism>
<reference evidence="8 9" key="1">
    <citation type="submission" date="2019-03" db="EMBL/GenBank/DDBJ databases">
        <title>Genomics of glacier-inhabiting Cryobacterium strains.</title>
        <authorList>
            <person name="Liu Q."/>
            <person name="Xin Y.-H."/>
        </authorList>
    </citation>
    <scope>NUCLEOTIDE SEQUENCE [LARGE SCALE GENOMIC DNA]</scope>
    <source>
        <strain evidence="8 9">CGMCC 1.10440</strain>
    </source>
</reference>
<feature type="transmembrane region" description="Helical" evidence="7">
    <location>
        <begin position="207"/>
        <end position="231"/>
    </location>
</feature>
<dbReference type="AlphaFoldDB" id="A0A4R8VD09"/>
<accession>A0A4R8VD09</accession>
<gene>
    <name evidence="8" type="ORF">E3N84_08045</name>
</gene>
<feature type="transmembrane region" description="Helical" evidence="7">
    <location>
        <begin position="33"/>
        <end position="55"/>
    </location>
</feature>
<keyword evidence="6 7" id="KW-0472">Membrane</keyword>
<dbReference type="RefSeq" id="WP_104095867.1">
    <property type="nucleotide sequence ID" value="NZ_JACHBP010000001.1"/>
</dbReference>
<proteinExistence type="inferred from homology"/>
<comment type="caution">
    <text evidence="8">The sequence shown here is derived from an EMBL/GenBank/DDBJ whole genome shotgun (WGS) entry which is preliminary data.</text>
</comment>
<keyword evidence="4 7" id="KW-0812">Transmembrane</keyword>
<evidence type="ECO:0000256" key="2">
    <source>
        <dbReference type="ARBA" id="ARBA00022448"/>
    </source>
</evidence>
<dbReference type="Gene3D" id="1.10.3720.10">
    <property type="entry name" value="MetI-like"/>
    <property type="match status" value="1"/>
</dbReference>
<evidence type="ECO:0000256" key="6">
    <source>
        <dbReference type="ARBA" id="ARBA00023136"/>
    </source>
</evidence>
<dbReference type="InterPro" id="IPR000515">
    <property type="entry name" value="MetI-like"/>
</dbReference>
<dbReference type="CDD" id="cd06261">
    <property type="entry name" value="TM_PBP2"/>
    <property type="match status" value="1"/>
</dbReference>
<dbReference type="EMBL" id="SOFI01000003">
    <property type="protein sequence ID" value="TFB80002.1"/>
    <property type="molecule type" value="Genomic_DNA"/>
</dbReference>
<dbReference type="GO" id="GO:0055085">
    <property type="term" value="P:transmembrane transport"/>
    <property type="evidence" value="ECO:0007669"/>
    <property type="project" value="InterPro"/>
</dbReference>
<dbReference type="SUPFAM" id="SSF161098">
    <property type="entry name" value="MetI-like"/>
    <property type="match status" value="1"/>
</dbReference>
<feature type="transmembrane region" description="Helical" evidence="7">
    <location>
        <begin position="165"/>
        <end position="186"/>
    </location>
</feature>
<feature type="transmembrane region" description="Helical" evidence="7">
    <location>
        <begin position="94"/>
        <end position="120"/>
    </location>
</feature>
<dbReference type="PROSITE" id="PS50928">
    <property type="entry name" value="ABC_TM1"/>
    <property type="match status" value="1"/>
</dbReference>
<feature type="transmembrane region" description="Helical" evidence="7">
    <location>
        <begin position="127"/>
        <end position="145"/>
    </location>
</feature>
<keyword evidence="2 7" id="KW-0813">Transport</keyword>
<keyword evidence="3" id="KW-1003">Cell membrane</keyword>
<dbReference type="GO" id="GO:0005886">
    <property type="term" value="C:plasma membrane"/>
    <property type="evidence" value="ECO:0007669"/>
    <property type="project" value="UniProtKB-SubCell"/>
</dbReference>
<evidence type="ECO:0000256" key="3">
    <source>
        <dbReference type="ARBA" id="ARBA00022475"/>
    </source>
</evidence>
<dbReference type="PANTHER" id="PTHR43744">
    <property type="entry name" value="ABC TRANSPORTER PERMEASE PROTEIN MG189-RELATED-RELATED"/>
    <property type="match status" value="1"/>
</dbReference>
<dbReference type="PANTHER" id="PTHR43744:SF12">
    <property type="entry name" value="ABC TRANSPORTER PERMEASE PROTEIN MG189-RELATED"/>
    <property type="match status" value="1"/>
</dbReference>
<evidence type="ECO:0000256" key="7">
    <source>
        <dbReference type="RuleBase" id="RU363032"/>
    </source>
</evidence>
<evidence type="ECO:0000313" key="9">
    <source>
        <dbReference type="Proteomes" id="UP000298488"/>
    </source>
</evidence>
<sequence length="299" mass="32458">MTQTSISRRRSAPANGATRPSPHPRRHLPPSAFLIHGVLMVFVVIALGPIFMIVMNSLKTQQGIFGGPFDLPNAETFSFDGYFRVFQLGDFGNLYFNSATVTIVTTVLTVGLATIAAFAIVEYKIRLAPVLSAFFIIGIMLPVRLGTVSLLQMMSSWNLVNTTLALILVYTGMSLPLGVALMVTYFRSIPQELKDAARIDGAGEFQTLGVVTPMVRPGLGAVAALTMLPIWNDLWFPLILAPGRSTQTVTLGVQQFMGQYDSDWPALLAALTLGAIPLILLFLVFSKQFIKGLSEGYGK</sequence>
<dbReference type="OrthoDB" id="3521657at2"/>
<comment type="subcellular location">
    <subcellularLocation>
        <location evidence="1 7">Cell membrane</location>
        <topology evidence="1 7">Multi-pass membrane protein</topology>
    </subcellularLocation>
</comment>
<evidence type="ECO:0000256" key="5">
    <source>
        <dbReference type="ARBA" id="ARBA00022989"/>
    </source>
</evidence>
<dbReference type="InterPro" id="IPR035906">
    <property type="entry name" value="MetI-like_sf"/>
</dbReference>
<evidence type="ECO:0000256" key="1">
    <source>
        <dbReference type="ARBA" id="ARBA00004651"/>
    </source>
</evidence>
<protein>
    <submittedName>
        <fullName evidence="8">Carbohydrate ABC transporter permease</fullName>
    </submittedName>
</protein>